<evidence type="ECO:0000256" key="3">
    <source>
        <dbReference type="ARBA" id="ARBA00022741"/>
    </source>
</evidence>
<dbReference type="Pfam" id="PF13581">
    <property type="entry name" value="HATPase_c_2"/>
    <property type="match status" value="1"/>
</dbReference>
<dbReference type="InterPro" id="IPR036890">
    <property type="entry name" value="HATPase_C_sf"/>
</dbReference>
<reference evidence="9 10" key="1">
    <citation type="journal article" date="2021" name="ISME Commun">
        <title>Automated analysis of genomic sequences facilitates high-throughput and comprehensive description of bacteria.</title>
        <authorList>
            <person name="Hitch T.C.A."/>
        </authorList>
    </citation>
    <scope>NUCLEOTIDE SEQUENCE [LARGE SCALE GENOMIC DNA]</scope>
    <source>
        <strain evidence="9 10">Sanger_19</strain>
    </source>
</reference>
<keyword evidence="6 7" id="KW-0749">Sporulation</keyword>
<evidence type="ECO:0000313" key="10">
    <source>
        <dbReference type="Proteomes" id="UP001209666"/>
    </source>
</evidence>
<dbReference type="InterPro" id="IPR010194">
    <property type="entry name" value="Anti-sigma_F"/>
</dbReference>
<evidence type="ECO:0000313" key="9">
    <source>
        <dbReference type="EMBL" id="MCU6716025.1"/>
    </source>
</evidence>
<sequence length="143" mass="15815">MGRRNKMKLEFEALSVNEGFARVAVAAFCAQMNPTLDELEDIKTAVSEAVTNAIIHGYEEKEGTVVMQCCLSGSTVHITVKDSGKGIADIERAKEPFFTTRPELERSGMGFSFMEAFMDEVEVRSKVGEGTVIKMKKNLVRES</sequence>
<feature type="domain" description="Histidine kinase/HSP90-like ATPase" evidence="8">
    <location>
        <begin position="37"/>
        <end position="141"/>
    </location>
</feature>
<evidence type="ECO:0000259" key="8">
    <source>
        <dbReference type="SMART" id="SM00387"/>
    </source>
</evidence>
<dbReference type="PANTHER" id="PTHR35526">
    <property type="entry name" value="ANTI-SIGMA-F FACTOR RSBW-RELATED"/>
    <property type="match status" value="1"/>
</dbReference>
<keyword evidence="5 7" id="KW-0067">ATP-binding</keyword>
<evidence type="ECO:0000256" key="1">
    <source>
        <dbReference type="ARBA" id="ARBA00022527"/>
    </source>
</evidence>
<dbReference type="EC" id="2.7.11.1" evidence="7"/>
<evidence type="ECO:0000256" key="6">
    <source>
        <dbReference type="ARBA" id="ARBA00022969"/>
    </source>
</evidence>
<dbReference type="RefSeq" id="WP_118056711.1">
    <property type="nucleotide sequence ID" value="NZ_JAOQKI010000002.1"/>
</dbReference>
<evidence type="ECO:0000256" key="4">
    <source>
        <dbReference type="ARBA" id="ARBA00022777"/>
    </source>
</evidence>
<keyword evidence="3 7" id="KW-0547">Nucleotide-binding</keyword>
<evidence type="ECO:0000256" key="5">
    <source>
        <dbReference type="ARBA" id="ARBA00022840"/>
    </source>
</evidence>
<dbReference type="Proteomes" id="UP001209666">
    <property type="component" value="Unassembled WGS sequence"/>
</dbReference>
<dbReference type="GO" id="GO:0004674">
    <property type="term" value="F:protein serine/threonine kinase activity"/>
    <property type="evidence" value="ECO:0007669"/>
    <property type="project" value="UniProtKB-EC"/>
</dbReference>
<comment type="similarity">
    <text evidence="7">Belongs to the anti-sigma-factor family.</text>
</comment>
<proteinExistence type="inferred from homology"/>
<dbReference type="PANTHER" id="PTHR35526:SF3">
    <property type="entry name" value="ANTI-SIGMA-F FACTOR RSBW"/>
    <property type="match status" value="1"/>
</dbReference>
<dbReference type="SMART" id="SM00387">
    <property type="entry name" value="HATPase_c"/>
    <property type="match status" value="1"/>
</dbReference>
<dbReference type="InterPro" id="IPR050267">
    <property type="entry name" value="Anti-sigma-factor_SerPK"/>
</dbReference>
<keyword evidence="4 7" id="KW-0418">Kinase</keyword>
<organism evidence="9 10">
    <name type="scientific">Roseburia amylophila</name>
    <dbReference type="NCBI Taxonomy" id="2981794"/>
    <lineage>
        <taxon>Bacteria</taxon>
        <taxon>Bacillati</taxon>
        <taxon>Bacillota</taxon>
        <taxon>Clostridia</taxon>
        <taxon>Lachnospirales</taxon>
        <taxon>Lachnospiraceae</taxon>
        <taxon>Roseburia</taxon>
    </lineage>
</organism>
<protein>
    <recommendedName>
        <fullName evidence="7">Anti-sigma F factor</fullName>
        <ecNumber evidence="7">2.7.11.1</ecNumber>
    </recommendedName>
    <alternativeName>
        <fullName evidence="7">Stage II sporulation protein AB</fullName>
    </alternativeName>
</protein>
<dbReference type="EMBL" id="JAOQKI010000002">
    <property type="protein sequence ID" value="MCU6716025.1"/>
    <property type="molecule type" value="Genomic_DNA"/>
</dbReference>
<comment type="catalytic activity">
    <reaction evidence="7">
        <text>L-seryl-[protein] + ATP = O-phospho-L-seryl-[protein] + ADP + H(+)</text>
        <dbReference type="Rhea" id="RHEA:17989"/>
        <dbReference type="Rhea" id="RHEA-COMP:9863"/>
        <dbReference type="Rhea" id="RHEA-COMP:11604"/>
        <dbReference type="ChEBI" id="CHEBI:15378"/>
        <dbReference type="ChEBI" id="CHEBI:29999"/>
        <dbReference type="ChEBI" id="CHEBI:30616"/>
        <dbReference type="ChEBI" id="CHEBI:83421"/>
        <dbReference type="ChEBI" id="CHEBI:456216"/>
        <dbReference type="EC" id="2.7.11.1"/>
    </reaction>
</comment>
<comment type="function">
    <text evidence="7">Binds to sigma F and blocks its ability to form an RNA polymerase holoenzyme (E-sigma F). Phosphorylates SpoIIAA on a serine residue. This phosphorylation may enable SpoIIAA to act as an anti-anti-sigma factor that counteracts SpoIIAB and thus releases sigma F from inhibition.</text>
</comment>
<comment type="caution">
    <text evidence="9">The sequence shown here is derived from an EMBL/GenBank/DDBJ whole genome shotgun (WGS) entry which is preliminary data.</text>
</comment>
<dbReference type="NCBIfam" id="TIGR01925">
    <property type="entry name" value="spIIAB"/>
    <property type="match status" value="1"/>
</dbReference>
<gene>
    <name evidence="7 9" type="primary">spoIIAB</name>
    <name evidence="9" type="ORF">OCV43_01885</name>
</gene>
<dbReference type="HAMAP" id="MF_00637">
    <property type="entry name" value="Anti_sigma_F"/>
    <property type="match status" value="1"/>
</dbReference>
<name>A0ABT2SAW8_9FIRM</name>
<comment type="catalytic activity">
    <reaction evidence="7">
        <text>L-threonyl-[protein] + ATP = O-phospho-L-threonyl-[protein] + ADP + H(+)</text>
        <dbReference type="Rhea" id="RHEA:46608"/>
        <dbReference type="Rhea" id="RHEA-COMP:11060"/>
        <dbReference type="Rhea" id="RHEA-COMP:11605"/>
        <dbReference type="ChEBI" id="CHEBI:15378"/>
        <dbReference type="ChEBI" id="CHEBI:30013"/>
        <dbReference type="ChEBI" id="CHEBI:30616"/>
        <dbReference type="ChEBI" id="CHEBI:61977"/>
        <dbReference type="ChEBI" id="CHEBI:456216"/>
        <dbReference type="EC" id="2.7.11.1"/>
    </reaction>
</comment>
<evidence type="ECO:0000256" key="7">
    <source>
        <dbReference type="HAMAP-Rule" id="MF_00637"/>
    </source>
</evidence>
<dbReference type="SUPFAM" id="SSF55874">
    <property type="entry name" value="ATPase domain of HSP90 chaperone/DNA topoisomerase II/histidine kinase"/>
    <property type="match status" value="1"/>
</dbReference>
<keyword evidence="2 7" id="KW-0808">Transferase</keyword>
<keyword evidence="10" id="KW-1185">Reference proteome</keyword>
<dbReference type="Gene3D" id="3.30.565.10">
    <property type="entry name" value="Histidine kinase-like ATPase, C-terminal domain"/>
    <property type="match status" value="1"/>
</dbReference>
<accession>A0ABT2SAW8</accession>
<evidence type="ECO:0000256" key="2">
    <source>
        <dbReference type="ARBA" id="ARBA00022679"/>
    </source>
</evidence>
<dbReference type="InterPro" id="IPR003594">
    <property type="entry name" value="HATPase_dom"/>
</dbReference>
<keyword evidence="1 7" id="KW-0723">Serine/threonine-protein kinase</keyword>